<dbReference type="EMBL" id="UGOW01000001">
    <property type="protein sequence ID" value="STY17552.1"/>
    <property type="molecule type" value="Genomic_DNA"/>
</dbReference>
<evidence type="ECO:0000256" key="1">
    <source>
        <dbReference type="SAM" id="MobiDB-lite"/>
    </source>
</evidence>
<keyword evidence="2" id="KW-1133">Transmembrane helix</keyword>
<dbReference type="RefSeq" id="WP_058473591.1">
    <property type="nucleotide sequence ID" value="NZ_CAAAIL010000013.1"/>
</dbReference>
<dbReference type="OrthoDB" id="5655900at2"/>
<dbReference type="EMBL" id="LNYR01000012">
    <property type="protein sequence ID" value="KTD51204.1"/>
    <property type="molecule type" value="Genomic_DNA"/>
</dbReference>
<sequence>MPKVHDVDKNAFEVVCKKLEGIKDELKHSHSLDILKSIIIRYDEVNLKSESITRHTQADQKADKKLNRLTYRIDELIFNSMCNALEAMKHELKHCNSSDNLNTLIQHRSQINTDTNAVLRHITKNPTAQDKIIKLEIGIADHLRRKKQEFSLSDEKSTQKTDENSIPERVNHSGMSELNRDHQLELSNKDHTQSDKKASEANDSVVKHIVTKIFTRQKIKRTSSVSFNLDPVLIPEHVSPDPLDSTEHRDQEHSVDASVNEQDLHFKQMKARELQLSQFDKLVNQLMNKRDEFHKRYPLDLDDDGKKPYGAACQLVHKLTSYSQSYKDGMIDLKGFKDQATKEIREQRKGVLSEHRGCKEVMANILLALGTLGVGYVLAALFTQSFTPIKLNTSTVNQLDETLKAVEQSERTFEVSIR</sequence>
<keyword evidence="5" id="KW-1185">Reference proteome</keyword>
<dbReference type="Proteomes" id="UP000054639">
    <property type="component" value="Unassembled WGS sequence"/>
</dbReference>
<evidence type="ECO:0000256" key="2">
    <source>
        <dbReference type="SAM" id="Phobius"/>
    </source>
</evidence>
<evidence type="ECO:0000313" key="3">
    <source>
        <dbReference type="EMBL" id="KTD51204.1"/>
    </source>
</evidence>
<organism evidence="4 6">
    <name type="scientific">Legionella quateirensis</name>
    <dbReference type="NCBI Taxonomy" id="45072"/>
    <lineage>
        <taxon>Bacteria</taxon>
        <taxon>Pseudomonadati</taxon>
        <taxon>Pseudomonadota</taxon>
        <taxon>Gammaproteobacteria</taxon>
        <taxon>Legionellales</taxon>
        <taxon>Legionellaceae</taxon>
        <taxon>Legionella</taxon>
    </lineage>
</organism>
<evidence type="ECO:0000313" key="4">
    <source>
        <dbReference type="EMBL" id="STY17552.1"/>
    </source>
</evidence>
<accession>A0A378KSM3</accession>
<keyword evidence="2" id="KW-0812">Transmembrane</keyword>
<reference evidence="4 6" key="2">
    <citation type="submission" date="2018-06" db="EMBL/GenBank/DDBJ databases">
        <authorList>
            <consortium name="Pathogen Informatics"/>
            <person name="Doyle S."/>
        </authorList>
    </citation>
    <scope>NUCLEOTIDE SEQUENCE [LARGE SCALE GENOMIC DNA]</scope>
    <source>
        <strain evidence="4 6">NCTC12376</strain>
    </source>
</reference>
<protein>
    <submittedName>
        <fullName evidence="4">Uncharacterized protein</fullName>
    </submittedName>
</protein>
<dbReference type="Proteomes" id="UP000254230">
    <property type="component" value="Unassembled WGS sequence"/>
</dbReference>
<evidence type="ECO:0000313" key="5">
    <source>
        <dbReference type="Proteomes" id="UP000054639"/>
    </source>
</evidence>
<gene>
    <name evidence="3" type="ORF">Lqua_1431</name>
    <name evidence="4" type="ORF">NCTC12376_01360</name>
</gene>
<feature type="region of interest" description="Disordered" evidence="1">
    <location>
        <begin position="149"/>
        <end position="179"/>
    </location>
</feature>
<proteinExistence type="predicted"/>
<feature type="compositionally biased region" description="Basic and acidic residues" evidence="1">
    <location>
        <begin position="153"/>
        <end position="163"/>
    </location>
</feature>
<reference evidence="3 5" key="1">
    <citation type="submission" date="2015-11" db="EMBL/GenBank/DDBJ databases">
        <title>Genomic analysis of 38 Legionella species identifies large and diverse effector repertoires.</title>
        <authorList>
            <person name="Burstein D."/>
            <person name="Amaro F."/>
            <person name="Zusman T."/>
            <person name="Lifshitz Z."/>
            <person name="Cohen O."/>
            <person name="Gilbert J.A."/>
            <person name="Pupko T."/>
            <person name="Shuman H.A."/>
            <person name="Segal G."/>
        </authorList>
    </citation>
    <scope>NUCLEOTIDE SEQUENCE [LARGE SCALE GENOMIC DNA]</scope>
    <source>
        <strain evidence="3 5">ATCC 49507</strain>
    </source>
</reference>
<name>A0A378KSM3_9GAMM</name>
<dbReference type="STRING" id="45072.Lqua_1431"/>
<keyword evidence="2" id="KW-0472">Membrane</keyword>
<evidence type="ECO:0000313" key="6">
    <source>
        <dbReference type="Proteomes" id="UP000254230"/>
    </source>
</evidence>
<dbReference type="AlphaFoldDB" id="A0A378KSM3"/>
<feature type="transmembrane region" description="Helical" evidence="2">
    <location>
        <begin position="361"/>
        <end position="382"/>
    </location>
</feature>